<reference evidence="3 4" key="1">
    <citation type="journal article" date="2021" name="Nat. Commun.">
        <title>Incipient diploidization of the medicinal plant Perilla within 10,000 years.</title>
        <authorList>
            <person name="Zhang Y."/>
            <person name="Shen Q."/>
            <person name="Leng L."/>
            <person name="Zhang D."/>
            <person name="Chen S."/>
            <person name="Shi Y."/>
            <person name="Ning Z."/>
            <person name="Chen S."/>
        </authorList>
    </citation>
    <scope>NUCLEOTIDE SEQUENCE [LARGE SCALE GENOMIC DNA]</scope>
    <source>
        <strain evidence="4">cv. PC099</strain>
    </source>
</reference>
<dbReference type="AlphaFoldDB" id="A0AAD4J0W3"/>
<accession>A0AAD4J0W3</accession>
<comment type="caution">
    <text evidence="3">The sequence shown here is derived from an EMBL/GenBank/DDBJ whole genome shotgun (WGS) entry which is preliminary data.</text>
</comment>
<name>A0AAD4J0W3_PERFH</name>
<gene>
    <name evidence="3" type="ORF">C2S53_008698</name>
</gene>
<dbReference type="InterPro" id="IPR034565">
    <property type="entry name" value="Put_cell_wall"/>
</dbReference>
<keyword evidence="4" id="KW-1185">Reference proteome</keyword>
<evidence type="ECO:0000256" key="2">
    <source>
        <dbReference type="SAM" id="SignalP"/>
    </source>
</evidence>
<dbReference type="EMBL" id="SDAM02000179">
    <property type="protein sequence ID" value="KAH6825152.1"/>
    <property type="molecule type" value="Genomic_DNA"/>
</dbReference>
<dbReference type="Proteomes" id="UP001190926">
    <property type="component" value="Unassembled WGS sequence"/>
</dbReference>
<evidence type="ECO:0008006" key="5">
    <source>
        <dbReference type="Google" id="ProtNLM"/>
    </source>
</evidence>
<sequence>MASTLQASFFFFFLVSSLALEAVAGRDIPTDTKMQPEMSFDGTVWVPGFGRYMLPRKGTKSLDYNPITGSPGGNGVSIPGLDGSAGYHNYIPGGDDTNLPNPGVEVPNPSGGGIPTPSSP</sequence>
<evidence type="ECO:0000313" key="4">
    <source>
        <dbReference type="Proteomes" id="UP001190926"/>
    </source>
</evidence>
<feature type="chain" id="PRO_5041978940" description="Cell wall protein" evidence="2">
    <location>
        <begin position="26"/>
        <end position="120"/>
    </location>
</feature>
<proteinExistence type="predicted"/>
<dbReference type="PANTHER" id="PTHR36733">
    <property type="entry name" value="CELL WALL PROTEIN-RELATED"/>
    <property type="match status" value="1"/>
</dbReference>
<keyword evidence="2" id="KW-0732">Signal</keyword>
<evidence type="ECO:0000256" key="1">
    <source>
        <dbReference type="SAM" id="MobiDB-lite"/>
    </source>
</evidence>
<dbReference type="PANTHER" id="PTHR36733:SF1">
    <property type="entry name" value="CELL WALL PROTEIN-RELATED"/>
    <property type="match status" value="1"/>
</dbReference>
<protein>
    <recommendedName>
        <fullName evidence="5">Cell wall protein</fullName>
    </recommendedName>
</protein>
<feature type="region of interest" description="Disordered" evidence="1">
    <location>
        <begin position="87"/>
        <end position="120"/>
    </location>
</feature>
<organism evidence="3 4">
    <name type="scientific">Perilla frutescens var. hirtella</name>
    <name type="common">Perilla citriodora</name>
    <name type="synonym">Perilla setoyensis</name>
    <dbReference type="NCBI Taxonomy" id="608512"/>
    <lineage>
        <taxon>Eukaryota</taxon>
        <taxon>Viridiplantae</taxon>
        <taxon>Streptophyta</taxon>
        <taxon>Embryophyta</taxon>
        <taxon>Tracheophyta</taxon>
        <taxon>Spermatophyta</taxon>
        <taxon>Magnoliopsida</taxon>
        <taxon>eudicotyledons</taxon>
        <taxon>Gunneridae</taxon>
        <taxon>Pentapetalae</taxon>
        <taxon>asterids</taxon>
        <taxon>lamiids</taxon>
        <taxon>Lamiales</taxon>
        <taxon>Lamiaceae</taxon>
        <taxon>Nepetoideae</taxon>
        <taxon>Elsholtzieae</taxon>
        <taxon>Perilla</taxon>
    </lineage>
</organism>
<feature type="signal peptide" evidence="2">
    <location>
        <begin position="1"/>
        <end position="25"/>
    </location>
</feature>
<evidence type="ECO:0000313" key="3">
    <source>
        <dbReference type="EMBL" id="KAH6825152.1"/>
    </source>
</evidence>